<dbReference type="RefSeq" id="WP_062421902.1">
    <property type="nucleotide sequence ID" value="NZ_BBYA01000009.1"/>
</dbReference>
<dbReference type="Proteomes" id="UP000050430">
    <property type="component" value="Unassembled WGS sequence"/>
</dbReference>
<evidence type="ECO:0000313" key="4">
    <source>
        <dbReference type="Proteomes" id="UP000050430"/>
    </source>
</evidence>
<proteinExistence type="predicted"/>
<dbReference type="InterPro" id="IPR027939">
    <property type="entry name" value="NMT1/THI5"/>
</dbReference>
<protein>
    <recommendedName>
        <fullName evidence="2">SsuA/THI5-like domain-containing protein</fullName>
    </recommendedName>
</protein>
<dbReference type="EMBL" id="LGCK01000006">
    <property type="protein sequence ID" value="KPL73453.1"/>
    <property type="molecule type" value="Genomic_DNA"/>
</dbReference>
<gene>
    <name evidence="3" type="ORF">ADM99_04470</name>
</gene>
<dbReference type="GO" id="GO:0009228">
    <property type="term" value="P:thiamine biosynthetic process"/>
    <property type="evidence" value="ECO:0007669"/>
    <property type="project" value="InterPro"/>
</dbReference>
<dbReference type="Pfam" id="PF09084">
    <property type="entry name" value="NMT1"/>
    <property type="match status" value="1"/>
</dbReference>
<keyword evidence="1" id="KW-0732">Signal</keyword>
<dbReference type="OrthoDB" id="9815602at2"/>
<dbReference type="AlphaFoldDB" id="A0A0P6WT85"/>
<dbReference type="PANTHER" id="PTHR31528:SF15">
    <property type="entry name" value="RIBOFLAVIN-BINDING PROTEIN RIBY"/>
    <property type="match status" value="1"/>
</dbReference>
<dbReference type="SUPFAM" id="SSF53850">
    <property type="entry name" value="Periplasmic binding protein-like II"/>
    <property type="match status" value="1"/>
</dbReference>
<dbReference type="InterPro" id="IPR015168">
    <property type="entry name" value="SsuA/THI5"/>
</dbReference>
<organism evidence="3 4">
    <name type="scientific">Leptolinea tardivitalis</name>
    <dbReference type="NCBI Taxonomy" id="229920"/>
    <lineage>
        <taxon>Bacteria</taxon>
        <taxon>Bacillati</taxon>
        <taxon>Chloroflexota</taxon>
        <taxon>Anaerolineae</taxon>
        <taxon>Anaerolineales</taxon>
        <taxon>Anaerolineaceae</taxon>
        <taxon>Leptolinea</taxon>
    </lineage>
</organism>
<feature type="domain" description="SsuA/THI5-like" evidence="2">
    <location>
        <begin position="45"/>
        <end position="256"/>
    </location>
</feature>
<keyword evidence="4" id="KW-1185">Reference proteome</keyword>
<dbReference type="PANTHER" id="PTHR31528">
    <property type="entry name" value="4-AMINO-5-HYDROXYMETHYL-2-METHYLPYRIMIDINE PHOSPHATE SYNTHASE THI11-RELATED"/>
    <property type="match status" value="1"/>
</dbReference>
<evidence type="ECO:0000256" key="1">
    <source>
        <dbReference type="SAM" id="SignalP"/>
    </source>
</evidence>
<evidence type="ECO:0000313" key="3">
    <source>
        <dbReference type="EMBL" id="KPL73453.1"/>
    </source>
</evidence>
<dbReference type="STRING" id="229920.ADM99_04470"/>
<evidence type="ECO:0000259" key="2">
    <source>
        <dbReference type="Pfam" id="PF09084"/>
    </source>
</evidence>
<comment type="caution">
    <text evidence="3">The sequence shown here is derived from an EMBL/GenBank/DDBJ whole genome shotgun (WGS) entry which is preliminary data.</text>
</comment>
<accession>A0A0P6WT85</accession>
<sequence length="332" mass="35844">MKHNSLKFGFLALILILSACRTGTQAPTKPTALTPIKLPVGYIPNIQFAPLYVAIEKGYFKNEGIDITLDYNMENDSVALLGAGQLQFAIVSGEQVLLGRGKGLPVVYAAAWYNNYPVGVIVDPAKNVTKPADLKGLTIGLPGPYGANYIGLRALLAAGGLTENDVKLSSIGYTQAENFMTKKVDAASIYVSNEPNLLESKGVPFTLLKVSDYTSLVANGLATNETTLKEHPELVRGMISGLLKGIADAGANPEEAYEISKKYIENLDKADTTVQKAVLKSSIDFWKSLKPGSTQPDAWENMQKLLLDMGMLDKPIDLTKAYTNDFLPVPTK</sequence>
<name>A0A0P6WT85_9CHLR</name>
<feature type="signal peptide" evidence="1">
    <location>
        <begin position="1"/>
        <end position="26"/>
    </location>
</feature>
<dbReference type="Gene3D" id="3.40.190.10">
    <property type="entry name" value="Periplasmic binding protein-like II"/>
    <property type="match status" value="2"/>
</dbReference>
<dbReference type="PROSITE" id="PS51257">
    <property type="entry name" value="PROKAR_LIPOPROTEIN"/>
    <property type="match status" value="1"/>
</dbReference>
<feature type="chain" id="PRO_5006132635" description="SsuA/THI5-like domain-containing protein" evidence="1">
    <location>
        <begin position="27"/>
        <end position="332"/>
    </location>
</feature>
<reference evidence="3 4" key="1">
    <citation type="submission" date="2015-07" db="EMBL/GenBank/DDBJ databases">
        <title>Genome sequence of Leptolinea tardivitalis DSM 16556.</title>
        <authorList>
            <person name="Hemp J."/>
            <person name="Ward L.M."/>
            <person name="Pace L.A."/>
            <person name="Fischer W.W."/>
        </authorList>
    </citation>
    <scope>NUCLEOTIDE SEQUENCE [LARGE SCALE GENOMIC DNA]</scope>
    <source>
        <strain evidence="3 4">YMTK-2</strain>
    </source>
</reference>